<dbReference type="NCBIfam" id="TIGR00095">
    <property type="entry name" value="16S rRNA (guanine(966)-N(2))-methyltransferase RsmD"/>
    <property type="match status" value="1"/>
</dbReference>
<protein>
    <submittedName>
        <fullName evidence="3">16S rRNA (Guanine(966)-N(2))-methyltransferase RsmD</fullName>
    </submittedName>
</protein>
<dbReference type="EMBL" id="FMCU01000006">
    <property type="protein sequence ID" value="SCF19528.1"/>
    <property type="molecule type" value="Genomic_DNA"/>
</dbReference>
<dbReference type="PANTHER" id="PTHR43542:SF1">
    <property type="entry name" value="METHYLTRANSFERASE"/>
    <property type="match status" value="1"/>
</dbReference>
<reference evidence="4" key="1">
    <citation type="submission" date="2016-06" db="EMBL/GenBank/DDBJ databases">
        <authorList>
            <person name="Varghese N."/>
            <person name="Submissions Spin"/>
        </authorList>
    </citation>
    <scope>NUCLEOTIDE SEQUENCE [LARGE SCALE GENOMIC DNA]</scope>
    <source>
        <strain evidence="4">DSM 44100</strain>
    </source>
</reference>
<organism evidence="3 4">
    <name type="scientific">Micromonospora matsumotoense</name>
    <dbReference type="NCBI Taxonomy" id="121616"/>
    <lineage>
        <taxon>Bacteria</taxon>
        <taxon>Bacillati</taxon>
        <taxon>Actinomycetota</taxon>
        <taxon>Actinomycetes</taxon>
        <taxon>Micromonosporales</taxon>
        <taxon>Micromonosporaceae</taxon>
        <taxon>Micromonospora</taxon>
    </lineage>
</organism>
<evidence type="ECO:0000313" key="3">
    <source>
        <dbReference type="EMBL" id="SCF19528.1"/>
    </source>
</evidence>
<evidence type="ECO:0000256" key="2">
    <source>
        <dbReference type="ARBA" id="ARBA00022679"/>
    </source>
</evidence>
<accession>A0A1C4YFP6</accession>
<dbReference type="Proteomes" id="UP000198797">
    <property type="component" value="Unassembled WGS sequence"/>
</dbReference>
<keyword evidence="1 3" id="KW-0489">Methyltransferase</keyword>
<dbReference type="InterPro" id="IPR004398">
    <property type="entry name" value="RNA_MeTrfase_RsmD"/>
</dbReference>
<sequence>MTRIVAGTLGGRRIAAPPGAGTRPTSDRVREALFSAVSAEVDLVGARFADLYAGSGAVGLEALSRGAAHVLLVESDPRAARVIRENVAVLRAAPAARLVTGRVAGVLAAGPGDEPYDVVFADPPYAVPDAEIAALLAALVEHAWLAPDALVVVERSTRSGPVDWVQGITAERSRRYGETTLWYGRRS</sequence>
<dbReference type="PANTHER" id="PTHR43542">
    <property type="entry name" value="METHYLTRANSFERASE"/>
    <property type="match status" value="1"/>
</dbReference>
<dbReference type="Gene3D" id="3.40.50.150">
    <property type="entry name" value="Vaccinia Virus protein VP39"/>
    <property type="match status" value="1"/>
</dbReference>
<gene>
    <name evidence="3" type="ORF">GA0070216_106174</name>
</gene>
<dbReference type="GO" id="GO:0031167">
    <property type="term" value="P:rRNA methylation"/>
    <property type="evidence" value="ECO:0007669"/>
    <property type="project" value="InterPro"/>
</dbReference>
<dbReference type="InterPro" id="IPR002052">
    <property type="entry name" value="DNA_methylase_N6_adenine_CS"/>
</dbReference>
<evidence type="ECO:0000256" key="1">
    <source>
        <dbReference type="ARBA" id="ARBA00022603"/>
    </source>
</evidence>
<dbReference type="RefSeq" id="WP_091245793.1">
    <property type="nucleotide sequence ID" value="NZ_CP192025.1"/>
</dbReference>
<dbReference type="STRING" id="121616.GA0070216_106174"/>
<evidence type="ECO:0000313" key="4">
    <source>
        <dbReference type="Proteomes" id="UP000198797"/>
    </source>
</evidence>
<dbReference type="OrthoDB" id="9803017at2"/>
<dbReference type="Pfam" id="PF03602">
    <property type="entry name" value="Cons_hypoth95"/>
    <property type="match status" value="1"/>
</dbReference>
<dbReference type="SUPFAM" id="SSF53335">
    <property type="entry name" value="S-adenosyl-L-methionine-dependent methyltransferases"/>
    <property type="match status" value="1"/>
</dbReference>
<dbReference type="InterPro" id="IPR029063">
    <property type="entry name" value="SAM-dependent_MTases_sf"/>
</dbReference>
<dbReference type="GO" id="GO:0008168">
    <property type="term" value="F:methyltransferase activity"/>
    <property type="evidence" value="ECO:0007669"/>
    <property type="project" value="UniProtKB-KW"/>
</dbReference>
<keyword evidence="2 3" id="KW-0808">Transferase</keyword>
<proteinExistence type="predicted"/>
<keyword evidence="4" id="KW-1185">Reference proteome</keyword>
<dbReference type="AlphaFoldDB" id="A0A1C4YFP6"/>
<dbReference type="CDD" id="cd02440">
    <property type="entry name" value="AdoMet_MTases"/>
    <property type="match status" value="1"/>
</dbReference>
<dbReference type="PROSITE" id="PS00092">
    <property type="entry name" value="N6_MTASE"/>
    <property type="match status" value="1"/>
</dbReference>
<dbReference type="PIRSF" id="PIRSF004553">
    <property type="entry name" value="CHP00095"/>
    <property type="match status" value="1"/>
</dbReference>
<name>A0A1C4YFP6_9ACTN</name>
<dbReference type="GO" id="GO:0003676">
    <property type="term" value="F:nucleic acid binding"/>
    <property type="evidence" value="ECO:0007669"/>
    <property type="project" value="InterPro"/>
</dbReference>